<keyword evidence="2" id="KW-0964">Secreted</keyword>
<keyword evidence="12" id="KW-1185">Reference proteome</keyword>
<dbReference type="InterPro" id="IPR037579">
    <property type="entry name" value="FIB_ANG-like"/>
</dbReference>
<dbReference type="InterPro" id="IPR020837">
    <property type="entry name" value="Fibrinogen_CS"/>
</dbReference>
<keyword evidence="4 7" id="KW-0175">Coiled coil</keyword>
<comment type="caution">
    <text evidence="11">The sequence shown here is derived from an EMBL/GenBank/DDBJ whole genome shotgun (WGS) entry which is preliminary data.</text>
</comment>
<evidence type="ECO:0000259" key="10">
    <source>
        <dbReference type="PROSITE" id="PS51406"/>
    </source>
</evidence>
<dbReference type="NCBIfam" id="NF040941">
    <property type="entry name" value="GGGWT_bact"/>
    <property type="match status" value="1"/>
</dbReference>
<dbReference type="PANTHER" id="PTHR47221">
    <property type="entry name" value="FIBRINOGEN ALPHA CHAIN"/>
    <property type="match status" value="1"/>
</dbReference>
<organism evidence="11 12">
    <name type="scientific">Dreissena polymorpha</name>
    <name type="common">Zebra mussel</name>
    <name type="synonym">Mytilus polymorpha</name>
    <dbReference type="NCBI Taxonomy" id="45954"/>
    <lineage>
        <taxon>Eukaryota</taxon>
        <taxon>Metazoa</taxon>
        <taxon>Spiralia</taxon>
        <taxon>Lophotrochozoa</taxon>
        <taxon>Mollusca</taxon>
        <taxon>Bivalvia</taxon>
        <taxon>Autobranchia</taxon>
        <taxon>Heteroconchia</taxon>
        <taxon>Euheterodonta</taxon>
        <taxon>Imparidentia</taxon>
        <taxon>Neoheterodontei</taxon>
        <taxon>Myida</taxon>
        <taxon>Dreissenoidea</taxon>
        <taxon>Dreissenidae</taxon>
        <taxon>Dreissena</taxon>
    </lineage>
</organism>
<reference evidence="11" key="1">
    <citation type="journal article" date="2019" name="bioRxiv">
        <title>The Genome of the Zebra Mussel, Dreissena polymorpha: A Resource for Invasive Species Research.</title>
        <authorList>
            <person name="McCartney M.A."/>
            <person name="Auch B."/>
            <person name="Kono T."/>
            <person name="Mallez S."/>
            <person name="Zhang Y."/>
            <person name="Obille A."/>
            <person name="Becker A."/>
            <person name="Abrahante J.E."/>
            <person name="Garbe J."/>
            <person name="Badalamenti J.P."/>
            <person name="Herman A."/>
            <person name="Mangelson H."/>
            <person name="Liachko I."/>
            <person name="Sullivan S."/>
            <person name="Sone E.D."/>
            <person name="Koren S."/>
            <person name="Silverstein K.A.T."/>
            <person name="Beckman K.B."/>
            <person name="Gohl D.M."/>
        </authorList>
    </citation>
    <scope>NUCLEOTIDE SEQUENCE</scope>
    <source>
        <strain evidence="11">Duluth1</strain>
        <tissue evidence="11">Whole animal</tissue>
    </source>
</reference>
<dbReference type="InterPro" id="IPR036056">
    <property type="entry name" value="Fibrinogen-like_C"/>
</dbReference>
<dbReference type="Gene3D" id="3.90.215.10">
    <property type="entry name" value="Gamma Fibrinogen, chain A, domain 1"/>
    <property type="match status" value="1"/>
</dbReference>
<evidence type="ECO:0000256" key="7">
    <source>
        <dbReference type="SAM" id="Coils"/>
    </source>
</evidence>
<dbReference type="Proteomes" id="UP000828390">
    <property type="component" value="Unassembled WGS sequence"/>
</dbReference>
<dbReference type="Pfam" id="PF00147">
    <property type="entry name" value="Fibrinogen_C"/>
    <property type="match status" value="1"/>
</dbReference>
<evidence type="ECO:0000313" key="12">
    <source>
        <dbReference type="Proteomes" id="UP000828390"/>
    </source>
</evidence>
<feature type="signal peptide" evidence="9">
    <location>
        <begin position="1"/>
        <end position="21"/>
    </location>
</feature>
<reference evidence="11" key="2">
    <citation type="submission" date="2020-11" db="EMBL/GenBank/DDBJ databases">
        <authorList>
            <person name="McCartney M.A."/>
            <person name="Auch B."/>
            <person name="Kono T."/>
            <person name="Mallez S."/>
            <person name="Becker A."/>
            <person name="Gohl D.M."/>
            <person name="Silverstein K.A.T."/>
            <person name="Koren S."/>
            <person name="Bechman K.B."/>
            <person name="Herman A."/>
            <person name="Abrahante J.E."/>
            <person name="Garbe J."/>
        </authorList>
    </citation>
    <scope>NUCLEOTIDE SEQUENCE</scope>
    <source>
        <strain evidence="11">Duluth1</strain>
        <tissue evidence="11">Whole animal</tissue>
    </source>
</reference>
<accession>A0A9D4MU65</accession>
<dbReference type="SUPFAM" id="SSF56496">
    <property type="entry name" value="Fibrinogen C-terminal domain-like"/>
    <property type="match status" value="1"/>
</dbReference>
<dbReference type="PROSITE" id="PS51406">
    <property type="entry name" value="FIBRINOGEN_C_2"/>
    <property type="match status" value="1"/>
</dbReference>
<dbReference type="InterPro" id="IPR014716">
    <property type="entry name" value="Fibrinogen_a/b/g_C_1"/>
</dbReference>
<evidence type="ECO:0000256" key="5">
    <source>
        <dbReference type="ARBA" id="ARBA00023157"/>
    </source>
</evidence>
<evidence type="ECO:0000256" key="3">
    <source>
        <dbReference type="ARBA" id="ARBA00022729"/>
    </source>
</evidence>
<evidence type="ECO:0000256" key="6">
    <source>
        <dbReference type="ARBA" id="ARBA00023180"/>
    </source>
</evidence>
<evidence type="ECO:0000256" key="9">
    <source>
        <dbReference type="SAM" id="SignalP"/>
    </source>
</evidence>
<evidence type="ECO:0000256" key="2">
    <source>
        <dbReference type="ARBA" id="ARBA00022525"/>
    </source>
</evidence>
<dbReference type="SMART" id="SM00186">
    <property type="entry name" value="FBG"/>
    <property type="match status" value="1"/>
</dbReference>
<dbReference type="PROSITE" id="PS00514">
    <property type="entry name" value="FIBRINOGEN_C_1"/>
    <property type="match status" value="1"/>
</dbReference>
<dbReference type="CDD" id="cd00087">
    <property type="entry name" value="FReD"/>
    <property type="match status" value="1"/>
</dbReference>
<evidence type="ECO:0000256" key="4">
    <source>
        <dbReference type="ARBA" id="ARBA00023054"/>
    </source>
</evidence>
<keyword evidence="3 9" id="KW-0732">Signal</keyword>
<dbReference type="GO" id="GO:0005576">
    <property type="term" value="C:extracellular region"/>
    <property type="evidence" value="ECO:0007669"/>
    <property type="project" value="UniProtKB-SubCell"/>
</dbReference>
<dbReference type="PANTHER" id="PTHR47221:SF6">
    <property type="entry name" value="FIBRINOGEN ALPHA CHAIN"/>
    <property type="match status" value="1"/>
</dbReference>
<feature type="chain" id="PRO_5039468971" description="Fibrinogen C-terminal domain-containing protein" evidence="9">
    <location>
        <begin position="22"/>
        <end position="390"/>
    </location>
</feature>
<keyword evidence="5" id="KW-1015">Disulfide bond</keyword>
<proteinExistence type="predicted"/>
<feature type="region of interest" description="Disordered" evidence="8">
    <location>
        <begin position="342"/>
        <end position="372"/>
    </location>
</feature>
<dbReference type="EMBL" id="JAIWYP010000001">
    <property type="protein sequence ID" value="KAH3883957.1"/>
    <property type="molecule type" value="Genomic_DNA"/>
</dbReference>
<name>A0A9D4MU65_DREPO</name>
<keyword evidence="6" id="KW-0325">Glycoprotein</keyword>
<dbReference type="AlphaFoldDB" id="A0A9D4MU65"/>
<evidence type="ECO:0000256" key="1">
    <source>
        <dbReference type="ARBA" id="ARBA00004613"/>
    </source>
</evidence>
<protein>
    <recommendedName>
        <fullName evidence="10">Fibrinogen C-terminal domain-containing protein</fullName>
    </recommendedName>
</protein>
<gene>
    <name evidence="11" type="ORF">DPMN_007927</name>
</gene>
<feature type="compositionally biased region" description="Basic and acidic residues" evidence="8">
    <location>
        <begin position="342"/>
        <end position="352"/>
    </location>
</feature>
<evidence type="ECO:0000313" key="11">
    <source>
        <dbReference type="EMBL" id="KAH3883957.1"/>
    </source>
</evidence>
<evidence type="ECO:0000256" key="8">
    <source>
        <dbReference type="SAM" id="MobiDB-lite"/>
    </source>
</evidence>
<feature type="coiled-coil region" evidence="7">
    <location>
        <begin position="48"/>
        <end position="79"/>
    </location>
</feature>
<dbReference type="InterPro" id="IPR002181">
    <property type="entry name" value="Fibrinogen_a/b/g_C_dom"/>
</dbReference>
<feature type="domain" description="Fibrinogen C-terminal" evidence="10">
    <location>
        <begin position="101"/>
        <end position="325"/>
    </location>
</feature>
<comment type="subcellular location">
    <subcellularLocation>
        <location evidence="1">Secreted</location>
    </subcellularLocation>
</comment>
<sequence length="390" mass="45209">MPLRQIISLVLTLLSMEVCSQQPPSLCSTMQYRSLSPELQNEHQCMVLERLQLDFNDESRQLKEQYQNLYNIVNKFQHQMLRSIEGLKLPTRDSAQSIPSLRDIPLVRDCNELYQNGILISGVYPIRLPNRQLLNLWCDMTTANGGWTVLQRRMNGSVNFTRNWEDYAFGFGNVNTEYWIGNEHLYRLSNSNNYTLRIEMWDWEGKQSYAEYDSFQVDSEQLQYALHIGGYTGTAGDALSKYHNNMPFSTVDQDNDQWHLSCAQKDQAGWWYKACGFSSLNGLYIENSTVDLAPDGIYQGIIWYQWKNTYAYSMKRTEIKIKPVVQVKLDRLIDKKFRAKNKADKTKDKESSTDISGTVTANPPVTPVSTKVTTDFENLEEYDDEDDFIT</sequence>
<dbReference type="FunFam" id="3.90.215.10:FF:000001">
    <property type="entry name" value="Tenascin isoform 1"/>
    <property type="match status" value="1"/>
</dbReference>